<dbReference type="PANTHER" id="PTHR45768">
    <property type="entry name" value="E3 UBIQUITIN-PROTEIN LIGASE RNF13-LIKE"/>
    <property type="match status" value="1"/>
</dbReference>
<evidence type="ECO:0000256" key="11">
    <source>
        <dbReference type="ARBA" id="ARBA00024209"/>
    </source>
</evidence>
<dbReference type="InterPro" id="IPR001841">
    <property type="entry name" value="Znf_RING"/>
</dbReference>
<evidence type="ECO:0000256" key="8">
    <source>
        <dbReference type="ARBA" id="ARBA00022833"/>
    </source>
</evidence>
<name>A0AAD8M183_9APIA</name>
<comment type="caution">
    <text evidence="16">The sequence shown here is derived from an EMBL/GenBank/DDBJ whole genome shotgun (WGS) entry which is preliminary data.</text>
</comment>
<evidence type="ECO:0000256" key="13">
    <source>
        <dbReference type="SAM" id="MobiDB-lite"/>
    </source>
</evidence>
<protein>
    <submittedName>
        <fullName evidence="16">RING-H2 finger protein ATL2</fullName>
    </submittedName>
</protein>
<dbReference type="SUPFAM" id="SSF57850">
    <property type="entry name" value="RING/U-box"/>
    <property type="match status" value="1"/>
</dbReference>
<comment type="similarity">
    <text evidence="11">Belongs to the RING-type zinc finger family. ATL subfamily.</text>
</comment>
<reference evidence="16" key="2">
    <citation type="submission" date="2023-05" db="EMBL/GenBank/DDBJ databases">
        <authorList>
            <person name="Schelkunov M.I."/>
        </authorList>
    </citation>
    <scope>NUCLEOTIDE SEQUENCE</scope>
    <source>
        <strain evidence="16">Hsosn_3</strain>
        <tissue evidence="16">Leaf</tissue>
    </source>
</reference>
<comment type="subcellular location">
    <subcellularLocation>
        <location evidence="1">Membrane</location>
        <topology evidence="1">Single-pass membrane protein</topology>
    </subcellularLocation>
</comment>
<keyword evidence="17" id="KW-1185">Reference proteome</keyword>
<evidence type="ECO:0000313" key="17">
    <source>
        <dbReference type="Proteomes" id="UP001237642"/>
    </source>
</evidence>
<evidence type="ECO:0000256" key="5">
    <source>
        <dbReference type="ARBA" id="ARBA00022723"/>
    </source>
</evidence>
<dbReference type="PANTHER" id="PTHR45768:SF34">
    <property type="entry name" value="RING-H2 FINGER PROTEIN ATL64"/>
    <property type="match status" value="1"/>
</dbReference>
<evidence type="ECO:0000259" key="15">
    <source>
        <dbReference type="PROSITE" id="PS50089"/>
    </source>
</evidence>
<evidence type="ECO:0000256" key="7">
    <source>
        <dbReference type="ARBA" id="ARBA00022786"/>
    </source>
</evidence>
<keyword evidence="3" id="KW-0808">Transferase</keyword>
<proteinExistence type="inferred from homology"/>
<keyword evidence="5" id="KW-0479">Metal-binding</keyword>
<comment type="pathway">
    <text evidence="2">Protein modification; protein ubiquitination.</text>
</comment>
<dbReference type="Proteomes" id="UP001237642">
    <property type="component" value="Unassembled WGS sequence"/>
</dbReference>
<evidence type="ECO:0000256" key="14">
    <source>
        <dbReference type="SAM" id="Phobius"/>
    </source>
</evidence>
<dbReference type="SMART" id="SM00184">
    <property type="entry name" value="RING"/>
    <property type="match status" value="1"/>
</dbReference>
<feature type="transmembrane region" description="Helical" evidence="14">
    <location>
        <begin position="27"/>
        <end position="48"/>
    </location>
</feature>
<dbReference type="GO" id="GO:0016020">
    <property type="term" value="C:membrane"/>
    <property type="evidence" value="ECO:0007669"/>
    <property type="project" value="UniProtKB-SubCell"/>
</dbReference>
<dbReference type="Pfam" id="PF13639">
    <property type="entry name" value="zf-RING_2"/>
    <property type="match status" value="1"/>
</dbReference>
<dbReference type="GO" id="GO:0016740">
    <property type="term" value="F:transferase activity"/>
    <property type="evidence" value="ECO:0007669"/>
    <property type="project" value="UniProtKB-KW"/>
</dbReference>
<evidence type="ECO:0000256" key="1">
    <source>
        <dbReference type="ARBA" id="ARBA00004167"/>
    </source>
</evidence>
<dbReference type="Gene3D" id="3.30.40.10">
    <property type="entry name" value="Zinc/RING finger domain, C3HC4 (zinc finger)"/>
    <property type="match status" value="1"/>
</dbReference>
<sequence length="242" mass="26630">MDGKYAPHLTIEKTSTHVNNYTYSSKVMFISVIVLFVFSVSFAIFHIYSRFVLLRRSRDVLRHRLHHHRTSFTADSLLSSTQKGLAPSILNSLSTFIFAGQGNATLECAVCLSEFEKNETGRVLPECRHGFHLECIDMWFLSNSTCPLCRAPVQLCPVSGSDPGHNMPDTIIDVDPVGSGLRSNYSCSRMVYSSSSSSLPQLLNCASVNSGSGSDTRIGSDSRVRSKPMGGPVRSLTRLMSI</sequence>
<dbReference type="AlphaFoldDB" id="A0AAD8M183"/>
<feature type="region of interest" description="Disordered" evidence="13">
    <location>
        <begin position="209"/>
        <end position="232"/>
    </location>
</feature>
<dbReference type="CDD" id="cd16461">
    <property type="entry name" value="RING-H2_EL5-like"/>
    <property type="match status" value="1"/>
</dbReference>
<keyword evidence="4 14" id="KW-0812">Transmembrane</keyword>
<reference evidence="16" key="1">
    <citation type="submission" date="2023-02" db="EMBL/GenBank/DDBJ databases">
        <title>Genome of toxic invasive species Heracleum sosnowskyi carries increased number of genes despite the absence of recent whole-genome duplications.</title>
        <authorList>
            <person name="Schelkunov M."/>
            <person name="Shtratnikova V."/>
            <person name="Makarenko M."/>
            <person name="Klepikova A."/>
            <person name="Omelchenko D."/>
            <person name="Novikova G."/>
            <person name="Obukhova E."/>
            <person name="Bogdanov V."/>
            <person name="Penin A."/>
            <person name="Logacheva M."/>
        </authorList>
    </citation>
    <scope>NUCLEOTIDE SEQUENCE</scope>
    <source>
        <strain evidence="16">Hsosn_3</strain>
        <tissue evidence="16">Leaf</tissue>
    </source>
</reference>
<accession>A0AAD8M183</accession>
<evidence type="ECO:0000256" key="4">
    <source>
        <dbReference type="ARBA" id="ARBA00022692"/>
    </source>
</evidence>
<feature type="domain" description="RING-type" evidence="15">
    <location>
        <begin position="108"/>
        <end position="150"/>
    </location>
</feature>
<dbReference type="EMBL" id="JAUIZM010000011">
    <property type="protein sequence ID" value="KAK1356911.1"/>
    <property type="molecule type" value="Genomic_DNA"/>
</dbReference>
<evidence type="ECO:0000256" key="2">
    <source>
        <dbReference type="ARBA" id="ARBA00004906"/>
    </source>
</evidence>
<keyword evidence="7" id="KW-0833">Ubl conjugation pathway</keyword>
<evidence type="ECO:0000313" key="16">
    <source>
        <dbReference type="EMBL" id="KAK1356911.1"/>
    </source>
</evidence>
<keyword evidence="8" id="KW-0862">Zinc</keyword>
<keyword evidence="9 14" id="KW-1133">Transmembrane helix</keyword>
<dbReference type="InterPro" id="IPR013083">
    <property type="entry name" value="Znf_RING/FYVE/PHD"/>
</dbReference>
<evidence type="ECO:0000256" key="12">
    <source>
        <dbReference type="PROSITE-ProRule" id="PRU00175"/>
    </source>
</evidence>
<evidence type="ECO:0000256" key="6">
    <source>
        <dbReference type="ARBA" id="ARBA00022771"/>
    </source>
</evidence>
<evidence type="ECO:0000256" key="10">
    <source>
        <dbReference type="ARBA" id="ARBA00023136"/>
    </source>
</evidence>
<evidence type="ECO:0000256" key="9">
    <source>
        <dbReference type="ARBA" id="ARBA00022989"/>
    </source>
</evidence>
<dbReference type="GO" id="GO:0008270">
    <property type="term" value="F:zinc ion binding"/>
    <property type="evidence" value="ECO:0007669"/>
    <property type="project" value="UniProtKB-KW"/>
</dbReference>
<keyword evidence="10 14" id="KW-0472">Membrane</keyword>
<gene>
    <name evidence="16" type="ORF">POM88_050167</name>
</gene>
<keyword evidence="6 12" id="KW-0863">Zinc-finger</keyword>
<organism evidence="16 17">
    <name type="scientific">Heracleum sosnowskyi</name>
    <dbReference type="NCBI Taxonomy" id="360622"/>
    <lineage>
        <taxon>Eukaryota</taxon>
        <taxon>Viridiplantae</taxon>
        <taxon>Streptophyta</taxon>
        <taxon>Embryophyta</taxon>
        <taxon>Tracheophyta</taxon>
        <taxon>Spermatophyta</taxon>
        <taxon>Magnoliopsida</taxon>
        <taxon>eudicotyledons</taxon>
        <taxon>Gunneridae</taxon>
        <taxon>Pentapetalae</taxon>
        <taxon>asterids</taxon>
        <taxon>campanulids</taxon>
        <taxon>Apiales</taxon>
        <taxon>Apiaceae</taxon>
        <taxon>Apioideae</taxon>
        <taxon>apioid superclade</taxon>
        <taxon>Tordylieae</taxon>
        <taxon>Tordyliinae</taxon>
        <taxon>Heracleum</taxon>
    </lineage>
</organism>
<dbReference type="PROSITE" id="PS50089">
    <property type="entry name" value="ZF_RING_2"/>
    <property type="match status" value="1"/>
</dbReference>
<evidence type="ECO:0000256" key="3">
    <source>
        <dbReference type="ARBA" id="ARBA00022679"/>
    </source>
</evidence>